<dbReference type="AlphaFoldDB" id="A0A932M0R3"/>
<proteinExistence type="predicted"/>
<evidence type="ECO:0008006" key="3">
    <source>
        <dbReference type="Google" id="ProtNLM"/>
    </source>
</evidence>
<comment type="caution">
    <text evidence="1">The sequence shown here is derived from an EMBL/GenBank/DDBJ whole genome shotgun (WGS) entry which is preliminary data.</text>
</comment>
<gene>
    <name evidence="1" type="ORF">HYY65_09830</name>
</gene>
<reference evidence="1" key="1">
    <citation type="submission" date="2020-07" db="EMBL/GenBank/DDBJ databases">
        <title>Huge and variable diversity of episymbiotic CPR bacteria and DPANN archaea in groundwater ecosystems.</title>
        <authorList>
            <person name="He C.Y."/>
            <person name="Keren R."/>
            <person name="Whittaker M."/>
            <person name="Farag I.F."/>
            <person name="Doudna J."/>
            <person name="Cate J.H.D."/>
            <person name="Banfield J.F."/>
        </authorList>
    </citation>
    <scope>NUCLEOTIDE SEQUENCE</scope>
    <source>
        <strain evidence="1">NC_groundwater_717_Ag_S-0.2um_59_8</strain>
    </source>
</reference>
<protein>
    <recommendedName>
        <fullName evidence="3">DUF2191 domain-containing protein</fullName>
    </recommendedName>
</protein>
<dbReference type="EMBL" id="JACPSX010000187">
    <property type="protein sequence ID" value="MBI3015338.1"/>
    <property type="molecule type" value="Genomic_DNA"/>
</dbReference>
<sequence length="65" mass="7431">MPIKKRTSVLLDGNLLKKARKSLKTSTNTEAITRALQEAVRTREIQATLRDLIRKGRGRFVDIPR</sequence>
<accession>A0A932M0R3</accession>
<dbReference type="Proteomes" id="UP000741360">
    <property type="component" value="Unassembled WGS sequence"/>
</dbReference>
<organism evidence="1 2">
    <name type="scientific">Tectimicrobiota bacterium</name>
    <dbReference type="NCBI Taxonomy" id="2528274"/>
    <lineage>
        <taxon>Bacteria</taxon>
        <taxon>Pseudomonadati</taxon>
        <taxon>Nitrospinota/Tectimicrobiota group</taxon>
        <taxon>Candidatus Tectimicrobiota</taxon>
    </lineage>
</organism>
<evidence type="ECO:0000313" key="1">
    <source>
        <dbReference type="EMBL" id="MBI3015338.1"/>
    </source>
</evidence>
<name>A0A932M0R3_UNCTE</name>
<evidence type="ECO:0000313" key="2">
    <source>
        <dbReference type="Proteomes" id="UP000741360"/>
    </source>
</evidence>